<evidence type="ECO:0000313" key="2">
    <source>
        <dbReference type="Proteomes" id="UP001142400"/>
    </source>
</evidence>
<name>A0A9X2LY16_STRMQ</name>
<keyword evidence="2" id="KW-1185">Reference proteome</keyword>
<accession>A0A9X2LY16</accession>
<dbReference type="Proteomes" id="UP001142400">
    <property type="component" value="Unassembled WGS sequence"/>
</dbReference>
<evidence type="ECO:0000313" key="1">
    <source>
        <dbReference type="EMBL" id="MCQ8831842.1"/>
    </source>
</evidence>
<comment type="caution">
    <text evidence="1">The sequence shown here is derived from an EMBL/GenBank/DDBJ whole genome shotgun (WGS) entry which is preliminary data.</text>
</comment>
<gene>
    <name evidence="1" type="ORF">NQU54_22900</name>
</gene>
<dbReference type="EMBL" id="JANIIC010000027">
    <property type="protein sequence ID" value="MCQ8831842.1"/>
    <property type="molecule type" value="Genomic_DNA"/>
</dbReference>
<dbReference type="AlphaFoldDB" id="A0A9X2LY16"/>
<reference evidence="1" key="1">
    <citation type="submission" date="2022-06" db="EMBL/GenBank/DDBJ databases">
        <title>WGS of actinobacteria.</title>
        <authorList>
            <person name="Thawai C."/>
        </authorList>
    </citation>
    <scope>NUCLEOTIDE SEQUENCE</scope>
    <source>
        <strain evidence="1">DSM 42010</strain>
    </source>
</reference>
<sequence>MYTPTRDEVADIYYGVGVLDFEDHEAACTHDRRKAIAALNAFHRHYCSERLVDIDIVPERDMKTGWARFEDRSDGQWTVGSDADDPGAFPVTWLRL</sequence>
<protein>
    <submittedName>
        <fullName evidence="1">Uncharacterized protein</fullName>
    </submittedName>
</protein>
<dbReference type="RefSeq" id="WP_257632720.1">
    <property type="nucleotide sequence ID" value="NZ_JANIIC010000027.1"/>
</dbReference>
<proteinExistence type="predicted"/>
<organism evidence="1 2">
    <name type="scientific">Streptomyces malaysiensis subsp. samsunensis</name>
    <dbReference type="NCBI Taxonomy" id="459658"/>
    <lineage>
        <taxon>Bacteria</taxon>
        <taxon>Bacillati</taxon>
        <taxon>Actinomycetota</taxon>
        <taxon>Actinomycetes</taxon>
        <taxon>Kitasatosporales</taxon>
        <taxon>Streptomycetaceae</taxon>
        <taxon>Streptomyces</taxon>
        <taxon>Streptomyces violaceusniger group</taxon>
    </lineage>
</organism>